<dbReference type="Proteomes" id="UP000273270">
    <property type="component" value="Chromosome"/>
</dbReference>
<evidence type="ECO:0000313" key="2">
    <source>
        <dbReference type="Proteomes" id="UP000273270"/>
    </source>
</evidence>
<accession>A0A3G6NG49</accession>
<gene>
    <name evidence="1" type="ORF">EG346_20480</name>
</gene>
<reference evidence="2" key="1">
    <citation type="submission" date="2018-11" db="EMBL/GenBank/DDBJ databases">
        <title>Proposal to divide the Flavobacteriaceae and reorganize its genera based on Amino Acid Identity values calculated from whole genome sequences.</title>
        <authorList>
            <person name="Nicholson A.C."/>
            <person name="Gulvik C.A."/>
            <person name="Whitney A.M."/>
            <person name="Humrighouse B.W."/>
            <person name="Bell M."/>
            <person name="Holmes B."/>
            <person name="Steigerwalt A.G."/>
            <person name="Villarma A."/>
            <person name="Sheth M."/>
            <person name="Batra D."/>
            <person name="Pryor J."/>
            <person name="Bernardet J.-F."/>
            <person name="Hugo C."/>
            <person name="Kampfer P."/>
            <person name="Newman J."/>
            <person name="McQuiston J.R."/>
        </authorList>
    </citation>
    <scope>NUCLEOTIDE SEQUENCE [LARGE SCALE GENOMIC DNA]</scope>
    <source>
        <strain evidence="2">G0188</strain>
    </source>
</reference>
<dbReference type="RefSeq" id="WP_123881128.1">
    <property type="nucleotide sequence ID" value="NZ_CP033920.1"/>
</dbReference>
<organism evidence="1 2">
    <name type="scientific">Chryseobacterium carnipullorum</name>
    <dbReference type="NCBI Taxonomy" id="1124835"/>
    <lineage>
        <taxon>Bacteria</taxon>
        <taxon>Pseudomonadati</taxon>
        <taxon>Bacteroidota</taxon>
        <taxon>Flavobacteriia</taxon>
        <taxon>Flavobacteriales</taxon>
        <taxon>Weeksellaceae</taxon>
        <taxon>Chryseobacterium group</taxon>
        <taxon>Chryseobacterium</taxon>
    </lineage>
</organism>
<protein>
    <submittedName>
        <fullName evidence="1">Uncharacterized protein</fullName>
    </submittedName>
</protein>
<dbReference type="KEGG" id="ccau:EG346_20480"/>
<dbReference type="OrthoDB" id="9553981at2"/>
<keyword evidence="2" id="KW-1185">Reference proteome</keyword>
<dbReference type="AlphaFoldDB" id="A0A3G6NG49"/>
<evidence type="ECO:0000313" key="1">
    <source>
        <dbReference type="EMBL" id="AZA50407.1"/>
    </source>
</evidence>
<dbReference type="EMBL" id="CP033920">
    <property type="protein sequence ID" value="AZA50407.1"/>
    <property type="molecule type" value="Genomic_DNA"/>
</dbReference>
<proteinExistence type="predicted"/>
<sequence>MLKTNFETKIDFTERKIQEFLFDKNQQNYQMSPTAKSGFFYSNDKVANDHTINASYKQKVKYSVREFWCVIQNNISVQNNPITIVYEQEVDINPEYLIYFKEGMSDESIAYAKNIISQYRFDTGIDVEEWIESKLNILLTEDMFYIETSLNITKTGERIEFNTDQRYAFLRVYHLIDEDLEKEKPVKSQVHIIDDGDLSHWQKESKTRLEKLKYEELILGIIEPKQDPAIKEYPVNTAIPEAQKITDVLSAISSSLIPSDCGVMNFKTIKLLTLFNFPEFKVEMVDHRIRIGCSDIIISLPVLRIRNAQIVFYIYYSVPDDITQVLLKIMTVCATRAALEAAVLGVITSNPAVAIAVFNNQFKNCIQQEALKCINPGIMTLKETDEWH</sequence>
<name>A0A3G6NG49_CHRCU</name>